<accession>A0ABR2VVE0</accession>
<gene>
    <name evidence="2" type="primary">DBP2_2</name>
    <name evidence="2" type="ORF">K7432_010471</name>
</gene>
<evidence type="ECO:0000256" key="1">
    <source>
        <dbReference type="SAM" id="MobiDB-lite"/>
    </source>
</evidence>
<feature type="compositionally biased region" description="Gly residues" evidence="1">
    <location>
        <begin position="59"/>
        <end position="103"/>
    </location>
</feature>
<dbReference type="EC" id="3.6.4.13" evidence="2"/>
<dbReference type="EMBL" id="JASJQH010007599">
    <property type="protein sequence ID" value="KAK9703950.1"/>
    <property type="molecule type" value="Genomic_DNA"/>
</dbReference>
<sequence length="103" mass="10618">MLILSLDFVHRIGLTGRGGATGSSITFFTHENARQAKDLISILQEAKQEIDPKLLEMGRFGGGSKGNNRRFGGGGRGGRGGGSYGGGGGGYGGGNYGGGNRRW</sequence>
<keyword evidence="2" id="KW-0547">Nucleotide-binding</keyword>
<keyword evidence="2" id="KW-0347">Helicase</keyword>
<organism evidence="2 3">
    <name type="scientific">Basidiobolus ranarum</name>
    <dbReference type="NCBI Taxonomy" id="34480"/>
    <lineage>
        <taxon>Eukaryota</taxon>
        <taxon>Fungi</taxon>
        <taxon>Fungi incertae sedis</taxon>
        <taxon>Zoopagomycota</taxon>
        <taxon>Entomophthoromycotina</taxon>
        <taxon>Basidiobolomycetes</taxon>
        <taxon>Basidiobolales</taxon>
        <taxon>Basidiobolaceae</taxon>
        <taxon>Basidiobolus</taxon>
    </lineage>
</organism>
<reference evidence="2 3" key="1">
    <citation type="submission" date="2023-04" db="EMBL/GenBank/DDBJ databases">
        <title>Genome of Basidiobolus ranarum AG-B5.</title>
        <authorList>
            <person name="Stajich J.E."/>
            <person name="Carter-House D."/>
            <person name="Gryganskyi A."/>
        </authorList>
    </citation>
    <scope>NUCLEOTIDE SEQUENCE [LARGE SCALE GENOMIC DNA]</scope>
    <source>
        <strain evidence="2 3">AG-B5</strain>
    </source>
</reference>
<dbReference type="GO" id="GO:0016787">
    <property type="term" value="F:hydrolase activity"/>
    <property type="evidence" value="ECO:0007669"/>
    <property type="project" value="UniProtKB-KW"/>
</dbReference>
<proteinExistence type="predicted"/>
<dbReference type="Gene3D" id="3.40.50.300">
    <property type="entry name" value="P-loop containing nucleotide triphosphate hydrolases"/>
    <property type="match status" value="1"/>
</dbReference>
<name>A0ABR2VVE0_9FUNG</name>
<dbReference type="GO" id="GO:0003724">
    <property type="term" value="F:RNA helicase activity"/>
    <property type="evidence" value="ECO:0007669"/>
    <property type="project" value="UniProtKB-EC"/>
</dbReference>
<dbReference type="InterPro" id="IPR027417">
    <property type="entry name" value="P-loop_NTPase"/>
</dbReference>
<feature type="region of interest" description="Disordered" evidence="1">
    <location>
        <begin position="56"/>
        <end position="103"/>
    </location>
</feature>
<keyword evidence="2" id="KW-0378">Hydrolase</keyword>
<keyword evidence="3" id="KW-1185">Reference proteome</keyword>
<dbReference type="Proteomes" id="UP001479436">
    <property type="component" value="Unassembled WGS sequence"/>
</dbReference>
<evidence type="ECO:0000313" key="2">
    <source>
        <dbReference type="EMBL" id="KAK9703950.1"/>
    </source>
</evidence>
<comment type="caution">
    <text evidence="2">The sequence shown here is derived from an EMBL/GenBank/DDBJ whole genome shotgun (WGS) entry which is preliminary data.</text>
</comment>
<protein>
    <submittedName>
        <fullName evidence="2">ATP-dependent RNA helicase dbp2</fullName>
        <ecNumber evidence="2">3.6.4.13</ecNumber>
    </submittedName>
</protein>
<evidence type="ECO:0000313" key="3">
    <source>
        <dbReference type="Proteomes" id="UP001479436"/>
    </source>
</evidence>
<keyword evidence="2" id="KW-0067">ATP-binding</keyword>
<dbReference type="SUPFAM" id="SSF52540">
    <property type="entry name" value="P-loop containing nucleoside triphosphate hydrolases"/>
    <property type="match status" value="1"/>
</dbReference>